<evidence type="ECO:0000256" key="2">
    <source>
        <dbReference type="ARBA" id="ARBA00022448"/>
    </source>
</evidence>
<dbReference type="FunFam" id="1.20.1250.20:FF:000013">
    <property type="entry name" value="MFS general substrate transporter"/>
    <property type="match status" value="1"/>
</dbReference>
<comment type="subcellular location">
    <subcellularLocation>
        <location evidence="1">Membrane</location>
        <topology evidence="1">Multi-pass membrane protein</topology>
    </subcellularLocation>
</comment>
<feature type="transmembrane region" description="Helical" evidence="6">
    <location>
        <begin position="434"/>
        <end position="461"/>
    </location>
</feature>
<feature type="transmembrane region" description="Helical" evidence="6">
    <location>
        <begin position="266"/>
        <end position="292"/>
    </location>
</feature>
<evidence type="ECO:0000259" key="7">
    <source>
        <dbReference type="PROSITE" id="PS50850"/>
    </source>
</evidence>
<reference evidence="8 9" key="1">
    <citation type="submission" date="2016-07" db="EMBL/GenBank/DDBJ databases">
        <title>Pervasive Adenine N6-methylation of Active Genes in Fungi.</title>
        <authorList>
            <consortium name="DOE Joint Genome Institute"/>
            <person name="Mondo S.J."/>
            <person name="Dannebaum R.O."/>
            <person name="Kuo R.C."/>
            <person name="Labutti K."/>
            <person name="Haridas S."/>
            <person name="Kuo A."/>
            <person name="Salamov A."/>
            <person name="Ahrendt S.R."/>
            <person name="Lipzen A."/>
            <person name="Sullivan W."/>
            <person name="Andreopoulos W.B."/>
            <person name="Clum A."/>
            <person name="Lindquist E."/>
            <person name="Daum C."/>
            <person name="Ramamoorthy G.K."/>
            <person name="Gryganskyi A."/>
            <person name="Culley D."/>
            <person name="Magnuson J.K."/>
            <person name="James T.Y."/>
            <person name="O'Malley M.A."/>
            <person name="Stajich J.E."/>
            <person name="Spatafora J.W."/>
            <person name="Visel A."/>
            <person name="Grigoriev I.V."/>
        </authorList>
    </citation>
    <scope>NUCLEOTIDE SEQUENCE [LARGE SCALE GENOMIC DNA]</scope>
    <source>
        <strain evidence="8 9">68-887.2</strain>
    </source>
</reference>
<proteinExistence type="predicted"/>
<dbReference type="InterPro" id="IPR036259">
    <property type="entry name" value="MFS_trans_sf"/>
</dbReference>
<feature type="transmembrane region" description="Helical" evidence="6">
    <location>
        <begin position="331"/>
        <end position="351"/>
    </location>
</feature>
<evidence type="ECO:0000256" key="1">
    <source>
        <dbReference type="ARBA" id="ARBA00004141"/>
    </source>
</evidence>
<organism evidence="8 9">
    <name type="scientific">Naematelia encephala</name>
    <dbReference type="NCBI Taxonomy" id="71784"/>
    <lineage>
        <taxon>Eukaryota</taxon>
        <taxon>Fungi</taxon>
        <taxon>Dikarya</taxon>
        <taxon>Basidiomycota</taxon>
        <taxon>Agaricomycotina</taxon>
        <taxon>Tremellomycetes</taxon>
        <taxon>Tremellales</taxon>
        <taxon>Naemateliaceae</taxon>
        <taxon>Naematelia</taxon>
    </lineage>
</organism>
<feature type="transmembrane region" description="Helical" evidence="6">
    <location>
        <begin position="304"/>
        <end position="324"/>
    </location>
</feature>
<dbReference type="InParanoid" id="A0A1Y2API9"/>
<comment type="caution">
    <text evidence="8">The sequence shown here is derived from an EMBL/GenBank/DDBJ whole genome shotgun (WGS) entry which is preliminary data.</text>
</comment>
<dbReference type="FunFam" id="1.20.1250.20:FF:000034">
    <property type="entry name" value="MFS general substrate transporter"/>
    <property type="match status" value="1"/>
</dbReference>
<feature type="domain" description="Major facilitator superfamily (MFS) profile" evidence="7">
    <location>
        <begin position="39"/>
        <end position="464"/>
    </location>
</feature>
<dbReference type="Proteomes" id="UP000193986">
    <property type="component" value="Unassembled WGS sequence"/>
</dbReference>
<feature type="transmembrane region" description="Helical" evidence="6">
    <location>
        <begin position="405"/>
        <end position="428"/>
    </location>
</feature>
<protein>
    <submittedName>
        <fullName evidence="8">Major facilitator superfamily transporter</fullName>
    </submittedName>
</protein>
<evidence type="ECO:0000256" key="4">
    <source>
        <dbReference type="ARBA" id="ARBA00022989"/>
    </source>
</evidence>
<dbReference type="InterPro" id="IPR020846">
    <property type="entry name" value="MFS_dom"/>
</dbReference>
<dbReference type="GO" id="GO:0016020">
    <property type="term" value="C:membrane"/>
    <property type="evidence" value="ECO:0007669"/>
    <property type="project" value="UniProtKB-SubCell"/>
</dbReference>
<keyword evidence="5 6" id="KW-0472">Membrane</keyword>
<keyword evidence="4 6" id="KW-1133">Transmembrane helix</keyword>
<feature type="transmembrane region" description="Helical" evidence="6">
    <location>
        <begin position="165"/>
        <end position="186"/>
    </location>
</feature>
<name>A0A1Y2API9_9TREE</name>
<dbReference type="OrthoDB" id="2962993at2759"/>
<feature type="transmembrane region" description="Helical" evidence="6">
    <location>
        <begin position="103"/>
        <end position="124"/>
    </location>
</feature>
<keyword evidence="9" id="KW-1185">Reference proteome</keyword>
<evidence type="ECO:0000256" key="6">
    <source>
        <dbReference type="SAM" id="Phobius"/>
    </source>
</evidence>
<evidence type="ECO:0000256" key="5">
    <source>
        <dbReference type="ARBA" id="ARBA00023136"/>
    </source>
</evidence>
<evidence type="ECO:0000313" key="9">
    <source>
        <dbReference type="Proteomes" id="UP000193986"/>
    </source>
</evidence>
<feature type="transmembrane region" description="Helical" evidence="6">
    <location>
        <begin position="130"/>
        <end position="153"/>
    </location>
</feature>
<feature type="transmembrane region" description="Helical" evidence="6">
    <location>
        <begin position="371"/>
        <end position="393"/>
    </location>
</feature>
<evidence type="ECO:0000313" key="8">
    <source>
        <dbReference type="EMBL" id="ORY24483.1"/>
    </source>
</evidence>
<accession>A0A1Y2API9</accession>
<dbReference type="PROSITE" id="PS50850">
    <property type="entry name" value="MFS"/>
    <property type="match status" value="1"/>
</dbReference>
<dbReference type="Pfam" id="PF07690">
    <property type="entry name" value="MFS_1"/>
    <property type="match status" value="1"/>
</dbReference>
<gene>
    <name evidence="8" type="ORF">BCR39DRAFT_500107</name>
</gene>
<dbReference type="InterPro" id="IPR011701">
    <property type="entry name" value="MFS"/>
</dbReference>
<dbReference type="EMBL" id="MCFC01000067">
    <property type="protein sequence ID" value="ORY24483.1"/>
    <property type="molecule type" value="Genomic_DNA"/>
</dbReference>
<dbReference type="GO" id="GO:0022857">
    <property type="term" value="F:transmembrane transporter activity"/>
    <property type="evidence" value="ECO:0007669"/>
    <property type="project" value="InterPro"/>
</dbReference>
<feature type="transmembrane region" description="Helical" evidence="6">
    <location>
        <begin position="72"/>
        <end position="91"/>
    </location>
</feature>
<dbReference type="Gene3D" id="1.20.1250.20">
    <property type="entry name" value="MFS general substrate transporter like domains"/>
    <property type="match status" value="2"/>
</dbReference>
<sequence length="502" mass="55064">MSDEKEAPSFTVEEVHNQVVTLSEDLSERQLVRKLDIYVLPPLTILYLMSYLDRTNIGNAVIFGLKADLGLVGSQYNTALAIFYACYVVVEPPSNTVLKRSRASVYLTFLMLCTAVVGMCMGFVKNFSQLTAVRALIGITEGGFWPGIMFTVGQWYPRREAAYRASIMFSAAGASGAFGGLLARLLEKMDGVAGREGWRWIFIIEGIATFVVAVAMYFFIQDSPETATFLTEVEKEIVIARLTTDGQCMPTAFKWKYIRDTFTSPLVFLMAITQFGTYIGVVSFTTFAPAIVNAMGFDAGLAQLLTVPPYVLGCISTVLVGYLSDRSQTRYPYVIGSTTIALLGYLVLRFTANVPAQVSQPSRSASSQLTFQYVACCLVCIGCLPLVPLEIAWNGNNQGGTLKRAVAIALQVGASNSGGIVGSYAFIATESPRYYTGHAVCAGFMGITILFASLSALYIVYQNRKRDRLYGPAADILPTMTPAEIDEEKERGDHARWWRYTL</sequence>
<dbReference type="PANTHER" id="PTHR43791:SF36">
    <property type="entry name" value="TRANSPORTER, PUTATIVE (AFU_ORTHOLOGUE AFUA_6G08340)-RELATED"/>
    <property type="match status" value="1"/>
</dbReference>
<dbReference type="PANTHER" id="PTHR43791">
    <property type="entry name" value="PERMEASE-RELATED"/>
    <property type="match status" value="1"/>
</dbReference>
<dbReference type="SUPFAM" id="SSF103473">
    <property type="entry name" value="MFS general substrate transporter"/>
    <property type="match status" value="1"/>
</dbReference>
<feature type="transmembrane region" description="Helical" evidence="6">
    <location>
        <begin position="198"/>
        <end position="220"/>
    </location>
</feature>
<dbReference type="AlphaFoldDB" id="A0A1Y2API9"/>
<keyword evidence="2" id="KW-0813">Transport</keyword>
<evidence type="ECO:0000256" key="3">
    <source>
        <dbReference type="ARBA" id="ARBA00022692"/>
    </source>
</evidence>
<keyword evidence="3 6" id="KW-0812">Transmembrane</keyword>